<dbReference type="GO" id="GO:0006559">
    <property type="term" value="P:L-phenylalanine catabolic process"/>
    <property type="evidence" value="ECO:0007669"/>
    <property type="project" value="InterPro"/>
</dbReference>
<name>A0A7T0BVA2_9BACT</name>
<evidence type="ECO:0000256" key="1">
    <source>
        <dbReference type="ARBA" id="ARBA00001962"/>
    </source>
</evidence>
<keyword evidence="4 11" id="KW-0223">Dioxygenase</keyword>
<feature type="domain" description="Homogentisate 1,2-dioxygenase C-terminal" evidence="9">
    <location>
        <begin position="252"/>
        <end position="385"/>
    </location>
</feature>
<dbReference type="InterPro" id="IPR014710">
    <property type="entry name" value="RmlC-like_jellyroll"/>
</dbReference>
<feature type="binding site" evidence="8">
    <location>
        <position position="337"/>
    </location>
    <ligand>
        <name>Fe cation</name>
        <dbReference type="ChEBI" id="CHEBI:24875"/>
    </ligand>
</feature>
<dbReference type="PANTHER" id="PTHR11056:SF0">
    <property type="entry name" value="HOMOGENTISATE 1,2-DIOXYGENASE"/>
    <property type="match status" value="1"/>
</dbReference>
<feature type="binding site" evidence="8">
    <location>
        <position position="301"/>
    </location>
    <ligand>
        <name>Fe cation</name>
        <dbReference type="ChEBI" id="CHEBI:24875"/>
    </ligand>
</feature>
<evidence type="ECO:0000256" key="2">
    <source>
        <dbReference type="ARBA" id="ARBA00007757"/>
    </source>
</evidence>
<dbReference type="EMBL" id="CP048685">
    <property type="protein sequence ID" value="QPJ61616.1"/>
    <property type="molecule type" value="Genomic_DNA"/>
</dbReference>
<evidence type="ECO:0000259" key="10">
    <source>
        <dbReference type="Pfam" id="PF20510"/>
    </source>
</evidence>
<dbReference type="SUPFAM" id="SSF51182">
    <property type="entry name" value="RmlC-like cupins"/>
    <property type="match status" value="1"/>
</dbReference>
<dbReference type="Gene3D" id="2.60.120.10">
    <property type="entry name" value="Jelly Rolls"/>
    <property type="match status" value="2"/>
</dbReference>
<comment type="cofactor">
    <cofactor evidence="1 8">
        <name>Fe cation</name>
        <dbReference type="ChEBI" id="CHEBI:24875"/>
    </cofactor>
</comment>
<organism evidence="11 12">
    <name type="scientific">Candidatus Nitronauta litoralis</name>
    <dbReference type="NCBI Taxonomy" id="2705533"/>
    <lineage>
        <taxon>Bacteria</taxon>
        <taxon>Pseudomonadati</taxon>
        <taxon>Nitrospinota/Tectimicrobiota group</taxon>
        <taxon>Nitrospinota</taxon>
        <taxon>Nitrospinia</taxon>
        <taxon>Nitrospinales</taxon>
        <taxon>Nitrospinaceae</taxon>
        <taxon>Candidatus Nitronauta</taxon>
    </lineage>
</organism>
<accession>A0A7T0BVA2</accession>
<dbReference type="KEGG" id="nli:G3M70_06840"/>
<dbReference type="GO" id="GO:0005737">
    <property type="term" value="C:cytoplasm"/>
    <property type="evidence" value="ECO:0007669"/>
    <property type="project" value="TreeGrafter"/>
</dbReference>
<dbReference type="Proteomes" id="UP000594688">
    <property type="component" value="Chromosome"/>
</dbReference>
<sequence length="389" mass="44373">MIGYRKFGNLPSMHHTVHRTGDQLLYEYCFTRKGFDAPYSILYLHHPPTGEFSTRAFLDAEWPTVEKRKAPVLQRRHFRSDQFDGCNNLISGRVLLAFNDHLTYGLCRPKTSTPTFFSNNDADELFFLMEGEVQLQSLFGSIKLVPGDYLIIPRSCPYRFNFEKSPRLMFVEALHGIGIPPQFLNESGQFKMDAPYSERSFKTPCWDDALFENEEQRVIVRKRQGIFTETFYSKNYFKLEGWDGCVYPVALSLDRIQPKTGRVHLPPSSHLTFSGPGFAVMSFLPRVLDFDENAIPCPFYHSSVDCDELLLYVSGKFTSRKGIDRGSISFHPAGIPHGPHPGTYEASIGQKRTDEQAVMVDTFDPLLLTTAGTVLEDPDYPDSWKESTQ</sequence>
<comment type="similarity">
    <text evidence="2">Belongs to the homogentisate dioxygenase family.</text>
</comment>
<evidence type="ECO:0000313" key="11">
    <source>
        <dbReference type="EMBL" id="QPJ61616.1"/>
    </source>
</evidence>
<dbReference type="Pfam" id="PF20510">
    <property type="entry name" value="HgmA_N"/>
    <property type="match status" value="1"/>
</dbReference>
<evidence type="ECO:0000256" key="7">
    <source>
        <dbReference type="PIRSR" id="PIRSR605708-1"/>
    </source>
</evidence>
<feature type="domain" description="Homogentisate 1,2-dioxygenase N-terminal" evidence="10">
    <location>
        <begin position="115"/>
        <end position="249"/>
    </location>
</feature>
<proteinExistence type="inferred from homology"/>
<keyword evidence="6 8" id="KW-0408">Iron</keyword>
<dbReference type="InterPro" id="IPR046451">
    <property type="entry name" value="HgmA_C"/>
</dbReference>
<evidence type="ECO:0000256" key="5">
    <source>
        <dbReference type="ARBA" id="ARBA00023002"/>
    </source>
</evidence>
<evidence type="ECO:0000313" key="12">
    <source>
        <dbReference type="Proteomes" id="UP000594688"/>
    </source>
</evidence>
<evidence type="ECO:0000256" key="3">
    <source>
        <dbReference type="ARBA" id="ARBA00022723"/>
    </source>
</evidence>
<dbReference type="AlphaFoldDB" id="A0A7T0BVA2"/>
<dbReference type="PANTHER" id="PTHR11056">
    <property type="entry name" value="HOMOGENTISATE 1,2-DIOXYGENASE"/>
    <property type="match status" value="1"/>
</dbReference>
<dbReference type="GO" id="GO:0006570">
    <property type="term" value="P:tyrosine metabolic process"/>
    <property type="evidence" value="ECO:0007669"/>
    <property type="project" value="InterPro"/>
</dbReference>
<protein>
    <submittedName>
        <fullName evidence="11">Homogentisate 1,2-dioxygenase</fullName>
    </submittedName>
</protein>
<dbReference type="Pfam" id="PF04209">
    <property type="entry name" value="HgmA_C"/>
    <property type="match status" value="1"/>
</dbReference>
<dbReference type="InterPro" id="IPR046452">
    <property type="entry name" value="HgmA_N"/>
</dbReference>
<dbReference type="GO" id="GO:0004411">
    <property type="term" value="F:homogentisate 1,2-dioxygenase activity"/>
    <property type="evidence" value="ECO:0007669"/>
    <property type="project" value="InterPro"/>
</dbReference>
<dbReference type="InterPro" id="IPR005708">
    <property type="entry name" value="Homogentis_dOase"/>
</dbReference>
<evidence type="ECO:0000256" key="8">
    <source>
        <dbReference type="PIRSR" id="PIRSR605708-2"/>
    </source>
</evidence>
<keyword evidence="3 8" id="KW-0479">Metal-binding</keyword>
<evidence type="ECO:0000256" key="4">
    <source>
        <dbReference type="ARBA" id="ARBA00022964"/>
    </source>
</evidence>
<keyword evidence="5" id="KW-0560">Oxidoreductase</keyword>
<gene>
    <name evidence="11" type="ORF">G3M70_06840</name>
</gene>
<feature type="binding site" evidence="8">
    <location>
        <position position="307"/>
    </location>
    <ligand>
        <name>Fe cation</name>
        <dbReference type="ChEBI" id="CHEBI:24875"/>
    </ligand>
</feature>
<dbReference type="InterPro" id="IPR011051">
    <property type="entry name" value="RmlC_Cupin_sf"/>
</dbReference>
<evidence type="ECO:0000259" key="9">
    <source>
        <dbReference type="Pfam" id="PF04209"/>
    </source>
</evidence>
<evidence type="ECO:0000256" key="6">
    <source>
        <dbReference type="ARBA" id="ARBA00023004"/>
    </source>
</evidence>
<dbReference type="GO" id="GO:0046872">
    <property type="term" value="F:metal ion binding"/>
    <property type="evidence" value="ECO:0007669"/>
    <property type="project" value="UniProtKB-KW"/>
</dbReference>
<feature type="active site" description="Proton acceptor" evidence="7">
    <location>
        <position position="264"/>
    </location>
</feature>
<reference evidence="11 12" key="1">
    <citation type="submission" date="2020-02" db="EMBL/GenBank/DDBJ databases">
        <title>Genomic and physiological characterization of two novel Nitrospinaceae genera.</title>
        <authorList>
            <person name="Mueller A.J."/>
            <person name="Jung M.-Y."/>
            <person name="Strachan C.R."/>
            <person name="Herbold C.W."/>
            <person name="Kirkegaard R.H."/>
            <person name="Daims H."/>
        </authorList>
    </citation>
    <scope>NUCLEOTIDE SEQUENCE [LARGE SCALE GENOMIC DNA]</scope>
    <source>
        <strain evidence="11">EB</strain>
    </source>
</reference>